<accession>A0A518DRP6</accession>
<evidence type="ECO:0000313" key="1">
    <source>
        <dbReference type="EMBL" id="QDU94484.1"/>
    </source>
</evidence>
<sequence>MEPITTTTVVTVFGPWAAKKLADGFWIKLSRYFRPDQLQKQIAEHLAADAAFSKYYTSTPRLDKGRLTPERILRLLQATVTNDIAALARYIADEQLVDLPIQSKERPSSFDEIWLAVARAIAAATEIAIVEDEELFREFHLAATQRSFAGQASVITELQSLKAQVENLAANLSNPPTNDAASITIESRRTEGLSENAATRTVNLLANQVDGLEQQLREQLDANTERIWEKILSEIEHHNFRGAIDRTAELQSWLEKQGQQISPGIRGRAWLLLAQVALIQSAELEPVGDDFTKARALFERARDEFGPTPSDENLGRLSNFQAKLFALEGKDEEGLGLLASRTDNQSITTRLLILIDNGRFEAAAHEIRQIPLDLKWCDHAVLVFARIAAIAEAQATLDWVGGQEEPTVDTRSRVAYARGTLLRLSAAHENEAFSAIAIEESEIAEVRKVFSILQPIADACQARGQIRDGLEAEAIAFTYSCCRLLGRVEEASLYARVLQNFRPLSLDYLVAAFRQDVDPPTDLVAIAREDHPYRFEAQFLAVAIEIRAGLEASQVLERVVALEELAVDNQDREKLGRVALQAALSRPAAIQQTARDFIMRILGESHFLVRLLDLDQFLACGQFEQCEKVLAEIECPTDILVEQFRAQVLIKRKHFGGASKILEAVGRRMSEPDLLIDAARLALDARPRHLDVALNALADAVQLCPNDPEAIRMLAYVHVQLKGYLHAAKYLEKLSSLEPEDFNHKLKRAQCLALANRASDSLTVLDELCAASPIVLGAHLARAKLLTNQGRPQRAFASLHEIRDEFWASPEYVAMYMSIAHSANQERRAHEGFQQLWNLRNEGIAPEDVLQPKTFDDFVKFGEAAREQSRLLQDQMLEGKIPWLLVEQLLNNVPYWGWRVRTQSLAWLMDSPYERASFAIYATNSYAVLSSEDGQSSLQRVSAAERGQAVVVDLSALITLHRLDLLSAALEYFGAIKIPPSYLADVLRHAGKLLPHQLSRKHVLEQIRQAIDRGLVTIFVSEASASKRVDEYVDEPEVAYRLRNVLDTLSRAGKLSSQQLEAALQVAHKEPLGNDDGAALAPTDTILVDLLTLQTVTGVKLLDMVCETFSCVAISSEDRRRLDQELRDFALGSETHSWHEDLWRTLGEDSRVDATRSVFHVAESDVEHDDQDSDEVTVLDAALLALQENMPLLVDDRVCQNMVLRMHGTSPRAAFGTDCLISRLREAGLIDEPRACRALLSLIEWRYRFLLLSEEELRIIAQHGAPADLRKVARYVHDCMRDPGLFAGPEATTPPIPLAYRFYQDWLHTIAHFVADLWQNESFSEERAIEVTRWAMSELVPTIPRGLGAAIGRIADFSAFTVLHFAMLRLCRSADSTRANAGLRTMATALGLSDQLFIQLAADVINSHDD</sequence>
<dbReference type="InterPro" id="IPR011990">
    <property type="entry name" value="TPR-like_helical_dom_sf"/>
</dbReference>
<organism evidence="1 2">
    <name type="scientific">Lignipirellula cremea</name>
    <dbReference type="NCBI Taxonomy" id="2528010"/>
    <lineage>
        <taxon>Bacteria</taxon>
        <taxon>Pseudomonadati</taxon>
        <taxon>Planctomycetota</taxon>
        <taxon>Planctomycetia</taxon>
        <taxon>Pirellulales</taxon>
        <taxon>Pirellulaceae</taxon>
        <taxon>Lignipirellula</taxon>
    </lineage>
</organism>
<gene>
    <name evidence="1" type="ORF">Pla8534_22750</name>
</gene>
<dbReference type="SUPFAM" id="SSF48452">
    <property type="entry name" value="TPR-like"/>
    <property type="match status" value="1"/>
</dbReference>
<dbReference type="OrthoDB" id="267985at2"/>
<keyword evidence="2" id="KW-1185">Reference proteome</keyword>
<dbReference type="KEGG" id="lcre:Pla8534_22750"/>
<proteinExistence type="predicted"/>
<dbReference type="RefSeq" id="WP_145052948.1">
    <property type="nucleotide sequence ID" value="NZ_CP036433.1"/>
</dbReference>
<name>A0A518DRP6_9BACT</name>
<dbReference type="Proteomes" id="UP000317648">
    <property type="component" value="Chromosome"/>
</dbReference>
<dbReference type="EMBL" id="CP036433">
    <property type="protein sequence ID" value="QDU94484.1"/>
    <property type="molecule type" value="Genomic_DNA"/>
</dbReference>
<dbReference type="Gene3D" id="1.25.40.10">
    <property type="entry name" value="Tetratricopeptide repeat domain"/>
    <property type="match status" value="1"/>
</dbReference>
<reference evidence="1 2" key="1">
    <citation type="submission" date="2019-02" db="EMBL/GenBank/DDBJ databases">
        <title>Deep-cultivation of Planctomycetes and their phenomic and genomic characterization uncovers novel biology.</title>
        <authorList>
            <person name="Wiegand S."/>
            <person name="Jogler M."/>
            <person name="Boedeker C."/>
            <person name="Pinto D."/>
            <person name="Vollmers J."/>
            <person name="Rivas-Marin E."/>
            <person name="Kohn T."/>
            <person name="Peeters S.H."/>
            <person name="Heuer A."/>
            <person name="Rast P."/>
            <person name="Oberbeckmann S."/>
            <person name="Bunk B."/>
            <person name="Jeske O."/>
            <person name="Meyerdierks A."/>
            <person name="Storesund J.E."/>
            <person name="Kallscheuer N."/>
            <person name="Luecker S."/>
            <person name="Lage O.M."/>
            <person name="Pohl T."/>
            <person name="Merkel B.J."/>
            <person name="Hornburger P."/>
            <person name="Mueller R.-W."/>
            <person name="Bruemmer F."/>
            <person name="Labrenz M."/>
            <person name="Spormann A.M."/>
            <person name="Op den Camp H."/>
            <person name="Overmann J."/>
            <person name="Amann R."/>
            <person name="Jetten M.S.M."/>
            <person name="Mascher T."/>
            <person name="Medema M.H."/>
            <person name="Devos D.P."/>
            <person name="Kaster A.-K."/>
            <person name="Ovreas L."/>
            <person name="Rohde M."/>
            <person name="Galperin M.Y."/>
            <person name="Jogler C."/>
        </authorList>
    </citation>
    <scope>NUCLEOTIDE SEQUENCE [LARGE SCALE GENOMIC DNA]</scope>
    <source>
        <strain evidence="1 2">Pla85_3_4</strain>
    </source>
</reference>
<evidence type="ECO:0000313" key="2">
    <source>
        <dbReference type="Proteomes" id="UP000317648"/>
    </source>
</evidence>
<protein>
    <submittedName>
        <fullName evidence="1">Uncharacterized protein</fullName>
    </submittedName>
</protein>